<evidence type="ECO:0000313" key="2">
    <source>
        <dbReference type="EMBL" id="MCL7051325.1"/>
    </source>
</evidence>
<protein>
    <submittedName>
        <fullName evidence="2">Uncharacterized protein</fullName>
    </submittedName>
</protein>
<accession>A0AA41W1W3</accession>
<proteinExistence type="predicted"/>
<dbReference type="Proteomes" id="UP001177140">
    <property type="component" value="Unassembled WGS sequence"/>
</dbReference>
<keyword evidence="1" id="KW-0732">Signal</keyword>
<comment type="caution">
    <text evidence="2">The sequence shown here is derived from an EMBL/GenBank/DDBJ whole genome shotgun (WGS) entry which is preliminary data.</text>
</comment>
<evidence type="ECO:0000313" key="3">
    <source>
        <dbReference type="Proteomes" id="UP001177140"/>
    </source>
</evidence>
<evidence type="ECO:0000256" key="1">
    <source>
        <dbReference type="SAM" id="SignalP"/>
    </source>
</evidence>
<sequence>MASSLFGVSCNFLIVGTITATAAAVHKDRAKPPTEFKVGGILGWYEPDANHTDMSELWATGGALDHCKNGRRLLIDLINLSQTSSPSLPPPPTQKVERFDQYSVIYGIQTKFKGSNTLDTSNGIIDMHNR</sequence>
<feature type="chain" id="PRO_5041408823" evidence="1">
    <location>
        <begin position="25"/>
        <end position="130"/>
    </location>
</feature>
<dbReference type="EMBL" id="JAJJMA010337374">
    <property type="protein sequence ID" value="MCL7051325.1"/>
    <property type="molecule type" value="Genomic_DNA"/>
</dbReference>
<reference evidence="2" key="1">
    <citation type="submission" date="2022-03" db="EMBL/GenBank/DDBJ databases">
        <title>A functionally conserved STORR gene fusion in Papaver species that diverged 16.8 million years ago.</title>
        <authorList>
            <person name="Catania T."/>
        </authorList>
    </citation>
    <scope>NUCLEOTIDE SEQUENCE</scope>
    <source>
        <strain evidence="2">S-191538</strain>
    </source>
</reference>
<keyword evidence="3" id="KW-1185">Reference proteome</keyword>
<name>A0AA41W1W3_PAPNU</name>
<feature type="signal peptide" evidence="1">
    <location>
        <begin position="1"/>
        <end position="24"/>
    </location>
</feature>
<organism evidence="2 3">
    <name type="scientific">Papaver nudicaule</name>
    <name type="common">Iceland poppy</name>
    <dbReference type="NCBI Taxonomy" id="74823"/>
    <lineage>
        <taxon>Eukaryota</taxon>
        <taxon>Viridiplantae</taxon>
        <taxon>Streptophyta</taxon>
        <taxon>Embryophyta</taxon>
        <taxon>Tracheophyta</taxon>
        <taxon>Spermatophyta</taxon>
        <taxon>Magnoliopsida</taxon>
        <taxon>Ranunculales</taxon>
        <taxon>Papaveraceae</taxon>
        <taxon>Papaveroideae</taxon>
        <taxon>Papaver</taxon>
    </lineage>
</organism>
<dbReference type="AlphaFoldDB" id="A0AA41W1W3"/>
<gene>
    <name evidence="2" type="ORF">MKW94_005024</name>
</gene>